<dbReference type="Proteomes" id="UP000199032">
    <property type="component" value="Unassembled WGS sequence"/>
</dbReference>
<keyword evidence="2" id="KW-1185">Reference proteome</keyword>
<dbReference type="STRING" id="1742972.COMA1_50060"/>
<name>A0A0S4LL86_9BACT</name>
<evidence type="ECO:0000313" key="1">
    <source>
        <dbReference type="EMBL" id="CUS38353.1"/>
    </source>
</evidence>
<dbReference type="Gene3D" id="3.30.420.40">
    <property type="match status" value="2"/>
</dbReference>
<dbReference type="Gene3D" id="3.30.1490.300">
    <property type="match status" value="1"/>
</dbReference>
<dbReference type="AlphaFoldDB" id="A0A0S4LL86"/>
<sequence>MWDWARRRPQRCLKFGTDCLGWAECERSWYGRLRQRYGMSPLEVGAMRSSPTVDNVSQPSTLASQVCALAGVDGKRSFMRGAFFSELPRRIAVLLPDTAVRTAVLYLDEIPIRREERDALIRWRLGQEQIFPLNSAKIVSQVFGGHGEGLERRYTVLAVAVQESILSQYESLCESVGLIPSEVGITSLRLFDLWKRMSRTAGWLRHDVLWITLADRSLTIMVFQRGQIVFYRCKLLGGDALEVLATADLQNRILDECRASLEVCQQQHPSVEIHDAVICGDGEMASLQAELQGQLQLAVQQFGWKSVEKLGWGAKGSQQGMAALAAIAGVS</sequence>
<accession>A0A0S4LL86</accession>
<dbReference type="EMBL" id="CZQA01000011">
    <property type="protein sequence ID" value="CUS38353.1"/>
    <property type="molecule type" value="Genomic_DNA"/>
</dbReference>
<protein>
    <submittedName>
        <fullName evidence="1">Uncharacterized protein</fullName>
    </submittedName>
</protein>
<gene>
    <name evidence="1" type="ORF">COMA1_50060</name>
</gene>
<proteinExistence type="predicted"/>
<organism evidence="1 2">
    <name type="scientific">Candidatus Nitrospira nitrosa</name>
    <dbReference type="NCBI Taxonomy" id="1742972"/>
    <lineage>
        <taxon>Bacteria</taxon>
        <taxon>Pseudomonadati</taxon>
        <taxon>Nitrospirota</taxon>
        <taxon>Nitrospiria</taxon>
        <taxon>Nitrospirales</taxon>
        <taxon>Nitrospiraceae</taxon>
        <taxon>Nitrospira</taxon>
    </lineage>
</organism>
<reference evidence="1 2" key="1">
    <citation type="submission" date="2015-10" db="EMBL/GenBank/DDBJ databases">
        <authorList>
            <person name="Gilbert D.G."/>
        </authorList>
    </citation>
    <scope>NUCLEOTIDE SEQUENCE [LARGE SCALE GENOMIC DNA]</scope>
    <source>
        <strain evidence="1">COMA1</strain>
    </source>
</reference>
<evidence type="ECO:0000313" key="2">
    <source>
        <dbReference type="Proteomes" id="UP000199032"/>
    </source>
</evidence>